<feature type="domain" description="Solute-binding protein family 3/N-terminal" evidence="2">
    <location>
        <begin position="78"/>
        <end position="303"/>
    </location>
</feature>
<accession>Q2WA84</accession>
<evidence type="ECO:0000259" key="2">
    <source>
        <dbReference type="SMART" id="SM00062"/>
    </source>
</evidence>
<evidence type="ECO:0000313" key="3">
    <source>
        <dbReference type="EMBL" id="BAE49241.1"/>
    </source>
</evidence>
<reference evidence="3 4" key="1">
    <citation type="journal article" date="2005" name="DNA Res.">
        <title>Complete genome sequence of the facultative anaerobic magnetotactic bacterium Magnetospirillum sp. strain AMB-1.</title>
        <authorList>
            <person name="Matsunaga T."/>
            <person name="Okamura Y."/>
            <person name="Fukuda Y."/>
            <person name="Wahyudi A.T."/>
            <person name="Murase Y."/>
            <person name="Takeyama H."/>
        </authorList>
    </citation>
    <scope>NUCLEOTIDE SEQUENCE [LARGE SCALE GENOMIC DNA]</scope>
    <source>
        <strain evidence="4">ATCC 700264 / AMB-1</strain>
    </source>
</reference>
<dbReference type="SUPFAM" id="SSF53850">
    <property type="entry name" value="Periplasmic binding protein-like II"/>
    <property type="match status" value="1"/>
</dbReference>
<evidence type="ECO:0000313" key="4">
    <source>
        <dbReference type="Proteomes" id="UP000007058"/>
    </source>
</evidence>
<dbReference type="SMART" id="SM00062">
    <property type="entry name" value="PBPb"/>
    <property type="match status" value="1"/>
</dbReference>
<dbReference type="Pfam" id="PF00497">
    <property type="entry name" value="SBP_bac_3"/>
    <property type="match status" value="1"/>
</dbReference>
<dbReference type="AlphaFoldDB" id="Q2WA84"/>
<sequence>MGTGAGVALDSPLSVSPRLHRVGGWRRVCPYGGGTWHLGRMLPQCVVCGGRGLKTMLKLLTWIVSIGVWSSGALAAEIVRAAYEDKSLPPYYTGTSEVIDADAPGVSVELMREAAKAAGLEIQFVRMPWVRCLKSLQRGDVDVIFNSSFKEDRQEMGVYPMASGKPDSSKRLATISYALYRLKGSAVSYDGKSITGLDGGAVGASSGYSIIEDLTRMGVKTEEAADTTANFRKLALKRIPAVAAQEAQADPMLINYPNIEKVMPLLVSKDYFVMASHQFYGQRRDVADRLWAKIAEVREARSAALHAKYAR</sequence>
<dbReference type="Gene3D" id="3.40.190.10">
    <property type="entry name" value="Periplasmic binding protein-like II"/>
    <property type="match status" value="2"/>
</dbReference>
<evidence type="ECO:0000256" key="1">
    <source>
        <dbReference type="ARBA" id="ARBA00022729"/>
    </source>
</evidence>
<dbReference type="InterPro" id="IPR001638">
    <property type="entry name" value="Solute-binding_3/MltF_N"/>
</dbReference>
<proteinExistence type="predicted"/>
<name>Q2WA84_PARM1</name>
<dbReference type="KEGG" id="mag:amb0437"/>
<dbReference type="PANTHER" id="PTHR35936">
    <property type="entry name" value="MEMBRANE-BOUND LYTIC MUREIN TRANSGLYCOSYLASE F"/>
    <property type="match status" value="1"/>
</dbReference>
<dbReference type="STRING" id="342108.amb0437"/>
<dbReference type="HOGENOM" id="CLU_077643_0_0_5"/>
<gene>
    <name evidence="3" type="ordered locus">amb0437</name>
</gene>
<organism evidence="3 4">
    <name type="scientific">Paramagnetospirillum magneticum (strain ATCC 700264 / AMB-1)</name>
    <name type="common">Magnetospirillum magneticum</name>
    <dbReference type="NCBI Taxonomy" id="342108"/>
    <lineage>
        <taxon>Bacteria</taxon>
        <taxon>Pseudomonadati</taxon>
        <taxon>Pseudomonadota</taxon>
        <taxon>Alphaproteobacteria</taxon>
        <taxon>Rhodospirillales</taxon>
        <taxon>Magnetospirillaceae</taxon>
        <taxon>Paramagnetospirillum</taxon>
    </lineage>
</organism>
<dbReference type="PANTHER" id="PTHR35936:SF35">
    <property type="entry name" value="L-CYSTINE-BINDING PROTEIN TCYJ"/>
    <property type="match status" value="1"/>
</dbReference>
<keyword evidence="4" id="KW-1185">Reference proteome</keyword>
<keyword evidence="1" id="KW-0732">Signal</keyword>
<protein>
    <submittedName>
        <fullName evidence="3">ABC-type amino acid transport/signal transduction systems</fullName>
    </submittedName>
</protein>
<dbReference type="EMBL" id="AP007255">
    <property type="protein sequence ID" value="BAE49241.1"/>
    <property type="molecule type" value="Genomic_DNA"/>
</dbReference>
<dbReference type="Proteomes" id="UP000007058">
    <property type="component" value="Chromosome"/>
</dbReference>